<reference evidence="2" key="1">
    <citation type="submission" date="2021-01" db="EMBL/GenBank/DDBJ databases">
        <authorList>
            <consortium name="Genoscope - CEA"/>
            <person name="William W."/>
        </authorList>
    </citation>
    <scope>NUCLEOTIDE SEQUENCE</scope>
</reference>
<proteinExistence type="predicted"/>
<dbReference type="AlphaFoldDB" id="A0A8S1VMB4"/>
<sequence length="73" mass="8754">MSNRMAMMTSFYSVVIILYGSFFYTMAIILISYFEMLGQPFGQYALQFHFQMNSFHQIFGIRAKKNRINYNQR</sequence>
<keyword evidence="1" id="KW-0812">Transmembrane</keyword>
<accession>A0A8S1VMB4</accession>
<organism evidence="2 3">
    <name type="scientific">Paramecium octaurelia</name>
    <dbReference type="NCBI Taxonomy" id="43137"/>
    <lineage>
        <taxon>Eukaryota</taxon>
        <taxon>Sar</taxon>
        <taxon>Alveolata</taxon>
        <taxon>Ciliophora</taxon>
        <taxon>Intramacronucleata</taxon>
        <taxon>Oligohymenophorea</taxon>
        <taxon>Peniculida</taxon>
        <taxon>Parameciidae</taxon>
        <taxon>Paramecium</taxon>
    </lineage>
</organism>
<feature type="transmembrane region" description="Helical" evidence="1">
    <location>
        <begin position="12"/>
        <end position="34"/>
    </location>
</feature>
<comment type="caution">
    <text evidence="2">The sequence shown here is derived from an EMBL/GenBank/DDBJ whole genome shotgun (WGS) entry which is preliminary data.</text>
</comment>
<dbReference type="Proteomes" id="UP000683925">
    <property type="component" value="Unassembled WGS sequence"/>
</dbReference>
<keyword evidence="1" id="KW-0472">Membrane</keyword>
<evidence type="ECO:0000313" key="2">
    <source>
        <dbReference type="EMBL" id="CAD8177791.1"/>
    </source>
</evidence>
<name>A0A8S1VMB4_PAROT</name>
<protein>
    <submittedName>
        <fullName evidence="2">Uncharacterized protein</fullName>
    </submittedName>
</protein>
<dbReference type="EMBL" id="CAJJDP010000068">
    <property type="protein sequence ID" value="CAD8177791.1"/>
    <property type="molecule type" value="Genomic_DNA"/>
</dbReference>
<gene>
    <name evidence="2" type="ORF">POCTA_138.1.T0690238</name>
</gene>
<evidence type="ECO:0000313" key="3">
    <source>
        <dbReference type="Proteomes" id="UP000683925"/>
    </source>
</evidence>
<evidence type="ECO:0000256" key="1">
    <source>
        <dbReference type="SAM" id="Phobius"/>
    </source>
</evidence>
<keyword evidence="1" id="KW-1133">Transmembrane helix</keyword>
<keyword evidence="3" id="KW-1185">Reference proteome</keyword>